<dbReference type="EMBL" id="LSRP01000020">
    <property type="protein sequence ID" value="OJG00646.1"/>
    <property type="molecule type" value="Genomic_DNA"/>
</dbReference>
<keyword evidence="4" id="KW-1185">Reference proteome</keyword>
<comment type="caution">
    <text evidence="3">The sequence shown here is derived from an EMBL/GenBank/DDBJ whole genome shotgun (WGS) entry which is preliminary data.</text>
</comment>
<evidence type="ECO:0000313" key="3">
    <source>
        <dbReference type="EMBL" id="OJG00646.1"/>
    </source>
</evidence>
<protein>
    <recommendedName>
        <fullName evidence="2">Plasmid pRiA4b Orf3-like domain-containing protein</fullName>
    </recommendedName>
</protein>
<dbReference type="PANTHER" id="PTHR41878:SF1">
    <property type="entry name" value="TNPR PROTEIN"/>
    <property type="match status" value="1"/>
</dbReference>
<name>A0A657LZ05_9HYPH</name>
<accession>A0A657LZ05</accession>
<sequence>MFTPVNAVQIHVSLDEIAPQVWRRLVVPAHWDLGQLHLVLQGAFNWWNYHLFEFRIGGLRYGDVELLTEDAVDDDPRVFDMQEVRLCDFAQGTNFTYVYDFGDNWRHSVVVETFLALKTPPKLATCIDGARARPPEDVGGVSGYERFLDIISDRDDPEYAETLQWCGGHFDSEWFDLAIVDKDTRSALRANVKRRLHQPRPKPISKIKAPVKPQ</sequence>
<feature type="region of interest" description="Disordered" evidence="1">
    <location>
        <begin position="192"/>
        <end position="214"/>
    </location>
</feature>
<dbReference type="PANTHER" id="PTHR41878">
    <property type="entry name" value="LEXA REPRESSOR-RELATED"/>
    <property type="match status" value="1"/>
</dbReference>
<dbReference type="Pfam" id="PF07929">
    <property type="entry name" value="PRiA4_ORF3"/>
    <property type="match status" value="1"/>
</dbReference>
<dbReference type="RefSeq" id="WP_071831320.1">
    <property type="nucleotide sequence ID" value="NZ_LSRP01000020.1"/>
</dbReference>
<evidence type="ECO:0000313" key="4">
    <source>
        <dbReference type="Proteomes" id="UP000182661"/>
    </source>
</evidence>
<evidence type="ECO:0000259" key="2">
    <source>
        <dbReference type="Pfam" id="PF07929"/>
    </source>
</evidence>
<feature type="compositionally biased region" description="Basic residues" evidence="1">
    <location>
        <begin position="192"/>
        <end position="205"/>
    </location>
</feature>
<gene>
    <name evidence="3" type="ORF">AX760_25330</name>
</gene>
<dbReference type="InterPro" id="IPR012912">
    <property type="entry name" value="Plasmid_pRiA4b_Orf3-like"/>
</dbReference>
<proteinExistence type="predicted"/>
<evidence type="ECO:0000256" key="1">
    <source>
        <dbReference type="SAM" id="MobiDB-lite"/>
    </source>
</evidence>
<reference evidence="3 4" key="1">
    <citation type="submission" date="2016-02" db="EMBL/GenBank/DDBJ databases">
        <title>Genome sequencing of a beta-galactosidase producing bacteria Rhizobium sp. 59.</title>
        <authorList>
            <person name="Wang D."/>
            <person name="Kot W."/>
            <person name="Qin Y."/>
            <person name="Hansen L."/>
            <person name="Naqvi K."/>
            <person name="Rensing C."/>
        </authorList>
    </citation>
    <scope>NUCLEOTIDE SEQUENCE [LARGE SCALE GENOMIC DNA]</scope>
    <source>
        <strain evidence="3 4">59</strain>
    </source>
</reference>
<dbReference type="SUPFAM" id="SSF159941">
    <property type="entry name" value="MM3350-like"/>
    <property type="match status" value="1"/>
</dbReference>
<feature type="domain" description="Plasmid pRiA4b Orf3-like" evidence="2">
    <location>
        <begin position="7"/>
        <end position="177"/>
    </location>
</feature>
<dbReference type="Proteomes" id="UP000182661">
    <property type="component" value="Unassembled WGS sequence"/>
</dbReference>
<dbReference type="InterPro" id="IPR024047">
    <property type="entry name" value="MM3350-like_sf"/>
</dbReference>
<dbReference type="OrthoDB" id="9816539at2"/>
<dbReference type="Gene3D" id="3.10.290.30">
    <property type="entry name" value="MM3350-like"/>
    <property type="match status" value="1"/>
</dbReference>
<organism evidence="3 4">
    <name type="scientific">Pararhizobium antarcticum</name>
    <dbReference type="NCBI Taxonomy" id="1798805"/>
    <lineage>
        <taxon>Bacteria</taxon>
        <taxon>Pseudomonadati</taxon>
        <taxon>Pseudomonadota</taxon>
        <taxon>Alphaproteobacteria</taxon>
        <taxon>Hyphomicrobiales</taxon>
        <taxon>Rhizobiaceae</taxon>
        <taxon>Rhizobium/Agrobacterium group</taxon>
        <taxon>Pararhizobium</taxon>
    </lineage>
</organism>
<dbReference type="AlphaFoldDB" id="A0A657LZ05"/>